<feature type="region of interest" description="Disordered" evidence="6">
    <location>
        <begin position="1112"/>
        <end position="1191"/>
    </location>
</feature>
<dbReference type="PANTHER" id="PTHR10037">
    <property type="entry name" value="VOLTAGE-GATED CATION CHANNEL CALCIUM AND SODIUM"/>
    <property type="match status" value="1"/>
</dbReference>
<keyword evidence="9" id="KW-0406">Ion transport</keyword>
<evidence type="ECO:0000256" key="6">
    <source>
        <dbReference type="SAM" id="MobiDB-lite"/>
    </source>
</evidence>
<evidence type="ECO:0000313" key="10">
    <source>
        <dbReference type="Proteomes" id="UP000186817"/>
    </source>
</evidence>
<dbReference type="InterPro" id="IPR043203">
    <property type="entry name" value="VGCC_Ca_Na"/>
</dbReference>
<comment type="subcellular location">
    <subcellularLocation>
        <location evidence="1">Membrane</location>
        <topology evidence="1">Multi-pass membrane protein</topology>
    </subcellularLocation>
</comment>
<feature type="transmembrane region" description="Helical" evidence="7">
    <location>
        <begin position="137"/>
        <end position="158"/>
    </location>
</feature>
<sequence length="1191" mass="132608">MGGQDRLAKADELKSSSFVLGLDACTIVADGRSLSSLPGDDEQLQLLEGSILAAVRPELAEEKVHEEEARPRLLRGASGGSSLLSGLTDELPGSALPWILTERAKLAIGLAVLLNAAAMSVEVEAELRFGRTSMLGLSMYIVQLVFLLLFILELLLNIRCWGLGFFFKHGAYAPTKGSSWRCARLVRAFAYKLQIQGIFDFFVVLTSVVDLCIMRPMDLISEMSARKTAQAFSVFRILQLFRLARIFQLLRLSHELSLLAFNLAMSLKAVFWVFLLLFTLIYIGALFCASELGHSDNAQLRSLFGNLWASIFSHFKLMTLEQWVDVCNLAMEENPVWAVYFLCFIILTNLTLVNLVTGLIITGVVEHAKEEDWTWLEQLVEEVPFIEALEDLVAKGQARSETMSTLSFSDFELLLAEPVFQQIASLYGISLQMEARQLFDILDSDGNGTLEIREMAQCLLQLRGSKQCLHPVHVRHEVNRKGQAFAAHVAELEQKLPQQYFRDIENWELSLKDQLCFWSQEIPSQTSSERGLKRRPSQEVASQPQCSSSSSSSASSSSSFLKLLHDACVSIEVLRTRIASTAAELRSLQMQEKHLEAQLSVSCESRGTQVLNEILEKAQGELEQLRGKEQRDLHSFELRKQSLADQMAFKKRDLAAAKGTRSEASQRKAASDSENFTCVAVLSHIHKSVESESWLRDTIVNTVDDVRQFSATERSLFDLLIVSRQRVGPTGKLSGAKRIFPNAELLIIEDNQEVATEFIRGGHQCFHIQCRGETIEDDEGDPVKARRMGCRGVVIRTFEGLGPPLTGEDGLTCGIRQTLFPLLMGKWEDESADGLECSQDVFEENLVTVRDKFTGLFAAFPGTDRSTSSIVNVLRKFVGHGVCSKPVTLVSDAADDFVAAAVEMGCVSFMFGVGILSFLCVALLSMLCFLLQAFGAPFHNRKALALESADFAKQCVHLYESVGIIAEFVSLSGALFGDADLLMEINDGSEVNTHKDEEKLLASARSGIVEAAAALEDLQKSCLQKASKFEEETQARTEEVHALQEAKDAISSRMRGSLSFLQLQRQGFKTVPESSAAATAAARAVRKSTVMSDDQRRKRPEIMDYDMHRKQVTWDSQNGSQKESPNMKCGNIRKTEASGTMEKEASWEDRNIRKLPNVKAKHPELMEQETNREEDGKSRKCPKMEDRNIRK</sequence>
<keyword evidence="3 7" id="KW-1133">Transmembrane helix</keyword>
<feature type="transmembrane region" description="Helical" evidence="7">
    <location>
        <begin position="909"/>
        <end position="934"/>
    </location>
</feature>
<evidence type="ECO:0000313" key="9">
    <source>
        <dbReference type="EMBL" id="OLP80995.1"/>
    </source>
</evidence>
<feature type="domain" description="EF-hand" evidence="8">
    <location>
        <begin position="430"/>
        <end position="465"/>
    </location>
</feature>
<feature type="compositionally biased region" description="Basic and acidic residues" evidence="6">
    <location>
        <begin position="1133"/>
        <end position="1152"/>
    </location>
</feature>
<name>A0A1Q9CDJ6_SYMMI</name>
<dbReference type="PANTHER" id="PTHR10037:SF62">
    <property type="entry name" value="SODIUM CHANNEL PROTEIN 60E"/>
    <property type="match status" value="1"/>
</dbReference>
<feature type="transmembrane region" description="Helical" evidence="7">
    <location>
        <begin position="337"/>
        <end position="361"/>
    </location>
</feature>
<dbReference type="InterPro" id="IPR005821">
    <property type="entry name" value="Ion_trans_dom"/>
</dbReference>
<dbReference type="OrthoDB" id="431647at2759"/>
<comment type="caution">
    <text evidence="9">The sequence shown here is derived from an EMBL/GenBank/DDBJ whole genome shotgun (WGS) entry which is preliminary data.</text>
</comment>
<dbReference type="EMBL" id="LSRX01001324">
    <property type="protein sequence ID" value="OLP80995.1"/>
    <property type="molecule type" value="Genomic_DNA"/>
</dbReference>
<dbReference type="Proteomes" id="UP000186817">
    <property type="component" value="Unassembled WGS sequence"/>
</dbReference>
<keyword evidence="10" id="KW-1185">Reference proteome</keyword>
<dbReference type="Pfam" id="PF00520">
    <property type="entry name" value="Ion_trans"/>
    <property type="match status" value="1"/>
</dbReference>
<keyword evidence="9" id="KW-0407">Ion channel</keyword>
<dbReference type="Gene3D" id="1.10.287.70">
    <property type="match status" value="1"/>
</dbReference>
<dbReference type="PROSITE" id="PS50222">
    <property type="entry name" value="EF_HAND_2"/>
    <property type="match status" value="1"/>
</dbReference>
<dbReference type="GO" id="GO:0005509">
    <property type="term" value="F:calcium ion binding"/>
    <property type="evidence" value="ECO:0007669"/>
    <property type="project" value="InterPro"/>
</dbReference>
<keyword evidence="2 7" id="KW-0812">Transmembrane</keyword>
<gene>
    <name evidence="9" type="primary">Scn9a</name>
    <name evidence="9" type="ORF">AK812_SmicGene38524</name>
</gene>
<dbReference type="PROSITE" id="PS00018">
    <property type="entry name" value="EF_HAND_1"/>
    <property type="match status" value="1"/>
</dbReference>
<dbReference type="AlphaFoldDB" id="A0A1Q9CDJ6"/>
<keyword evidence="5" id="KW-0175">Coiled coil</keyword>
<dbReference type="SUPFAM" id="SSF81324">
    <property type="entry name" value="Voltage-gated potassium channels"/>
    <property type="match status" value="1"/>
</dbReference>
<evidence type="ECO:0000256" key="4">
    <source>
        <dbReference type="ARBA" id="ARBA00023136"/>
    </source>
</evidence>
<protein>
    <submittedName>
        <fullName evidence="9">Sodium channel protein type 9 subunit alpha</fullName>
    </submittedName>
</protein>
<feature type="region of interest" description="Disordered" evidence="6">
    <location>
        <begin position="527"/>
        <end position="555"/>
    </location>
</feature>
<evidence type="ECO:0000256" key="3">
    <source>
        <dbReference type="ARBA" id="ARBA00022989"/>
    </source>
</evidence>
<dbReference type="InterPro" id="IPR018247">
    <property type="entry name" value="EF_Hand_1_Ca_BS"/>
</dbReference>
<feature type="coiled-coil region" evidence="5">
    <location>
        <begin position="571"/>
        <end position="631"/>
    </location>
</feature>
<accession>A0A1Q9CDJ6</accession>
<dbReference type="GO" id="GO:0001518">
    <property type="term" value="C:voltage-gated sodium channel complex"/>
    <property type="evidence" value="ECO:0007669"/>
    <property type="project" value="TreeGrafter"/>
</dbReference>
<evidence type="ECO:0000256" key="5">
    <source>
        <dbReference type="SAM" id="Coils"/>
    </source>
</evidence>
<reference evidence="9 10" key="1">
    <citation type="submission" date="2016-02" db="EMBL/GenBank/DDBJ databases">
        <title>Genome analysis of coral dinoflagellate symbionts highlights evolutionary adaptations to a symbiotic lifestyle.</title>
        <authorList>
            <person name="Aranda M."/>
            <person name="Li Y."/>
            <person name="Liew Y.J."/>
            <person name="Baumgarten S."/>
            <person name="Simakov O."/>
            <person name="Wilson M."/>
            <person name="Piel J."/>
            <person name="Ashoor H."/>
            <person name="Bougouffa S."/>
            <person name="Bajic V.B."/>
            <person name="Ryu T."/>
            <person name="Ravasi T."/>
            <person name="Bayer T."/>
            <person name="Micklem G."/>
            <person name="Kim H."/>
            <person name="Bhak J."/>
            <person name="Lajeunesse T.C."/>
            <person name="Voolstra C.R."/>
        </authorList>
    </citation>
    <scope>NUCLEOTIDE SEQUENCE [LARGE SCALE GENOMIC DNA]</scope>
    <source>
        <strain evidence="9 10">CCMP2467</strain>
    </source>
</reference>
<keyword evidence="4 7" id="KW-0472">Membrane</keyword>
<keyword evidence="9" id="KW-0813">Transport</keyword>
<evidence type="ECO:0000256" key="7">
    <source>
        <dbReference type="SAM" id="Phobius"/>
    </source>
</evidence>
<dbReference type="InterPro" id="IPR002048">
    <property type="entry name" value="EF_hand_dom"/>
</dbReference>
<evidence type="ECO:0000256" key="2">
    <source>
        <dbReference type="ARBA" id="ARBA00022692"/>
    </source>
</evidence>
<feature type="compositionally biased region" description="Basic and acidic residues" evidence="6">
    <location>
        <begin position="1161"/>
        <end position="1191"/>
    </location>
</feature>
<dbReference type="InterPro" id="IPR027359">
    <property type="entry name" value="Volt_channel_dom_sf"/>
</dbReference>
<dbReference type="GO" id="GO:0005248">
    <property type="term" value="F:voltage-gated sodium channel activity"/>
    <property type="evidence" value="ECO:0007669"/>
    <property type="project" value="TreeGrafter"/>
</dbReference>
<dbReference type="Gene3D" id="1.20.120.350">
    <property type="entry name" value="Voltage-gated potassium channels. Chain C"/>
    <property type="match status" value="1"/>
</dbReference>
<proteinExistence type="predicted"/>
<evidence type="ECO:0000259" key="8">
    <source>
        <dbReference type="PROSITE" id="PS50222"/>
    </source>
</evidence>
<feature type="transmembrane region" description="Helical" evidence="7">
    <location>
        <begin position="193"/>
        <end position="213"/>
    </location>
</feature>
<feature type="compositionally biased region" description="Polar residues" evidence="6">
    <location>
        <begin position="1113"/>
        <end position="1124"/>
    </location>
</feature>
<evidence type="ECO:0000256" key="1">
    <source>
        <dbReference type="ARBA" id="ARBA00004141"/>
    </source>
</evidence>
<organism evidence="9 10">
    <name type="scientific">Symbiodinium microadriaticum</name>
    <name type="common">Dinoflagellate</name>
    <name type="synonym">Zooxanthella microadriatica</name>
    <dbReference type="NCBI Taxonomy" id="2951"/>
    <lineage>
        <taxon>Eukaryota</taxon>
        <taxon>Sar</taxon>
        <taxon>Alveolata</taxon>
        <taxon>Dinophyceae</taxon>
        <taxon>Suessiales</taxon>
        <taxon>Symbiodiniaceae</taxon>
        <taxon>Symbiodinium</taxon>
    </lineage>
</organism>
<feature type="transmembrane region" description="Helical" evidence="7">
    <location>
        <begin position="270"/>
        <end position="288"/>
    </location>
</feature>